<accession>L1IMI3</accession>
<dbReference type="PaxDb" id="55529-EKX37104"/>
<reference evidence="2" key="1">
    <citation type="journal article" date="2012" name="Nature">
        <title>Algal genomes reveal evolutionary mosaicism and the fate of nucleomorphs.</title>
        <authorList>
            <consortium name="DOE Joint Genome Institute"/>
            <person name="Curtis B.A."/>
            <person name="Tanifuji G."/>
            <person name="Burki F."/>
            <person name="Gruber A."/>
            <person name="Irimia M."/>
            <person name="Maruyama S."/>
            <person name="Arias M.C."/>
            <person name="Ball S.G."/>
            <person name="Gile G.H."/>
            <person name="Hirakawa Y."/>
            <person name="Hopkins J.F."/>
            <person name="Kuo A."/>
            <person name="Rensing S.A."/>
            <person name="Schmutz J."/>
            <person name="Symeonidi A."/>
            <person name="Elias M."/>
            <person name="Eveleigh R.J."/>
            <person name="Herman E.K."/>
            <person name="Klute M.J."/>
            <person name="Nakayama T."/>
            <person name="Obornik M."/>
            <person name="Reyes-Prieto A."/>
            <person name="Armbrust E.V."/>
            <person name="Aves S.J."/>
            <person name="Beiko R.G."/>
            <person name="Coutinho P."/>
            <person name="Dacks J.B."/>
            <person name="Durnford D.G."/>
            <person name="Fast N.M."/>
            <person name="Green B.R."/>
            <person name="Grisdale C.J."/>
            <person name="Hempel F."/>
            <person name="Henrissat B."/>
            <person name="Hoppner M.P."/>
            <person name="Ishida K."/>
            <person name="Kim E."/>
            <person name="Koreny L."/>
            <person name="Kroth P.G."/>
            <person name="Liu Y."/>
            <person name="Malik S.B."/>
            <person name="Maier U.G."/>
            <person name="McRose D."/>
            <person name="Mock T."/>
            <person name="Neilson J.A."/>
            <person name="Onodera N.T."/>
            <person name="Poole A.M."/>
            <person name="Pritham E.J."/>
            <person name="Richards T.A."/>
            <person name="Rocap G."/>
            <person name="Roy S.W."/>
            <person name="Sarai C."/>
            <person name="Schaack S."/>
            <person name="Shirato S."/>
            <person name="Slamovits C.H."/>
            <person name="Spencer D.F."/>
            <person name="Suzuki S."/>
            <person name="Worden A.Z."/>
            <person name="Zauner S."/>
            <person name="Barry K."/>
            <person name="Bell C."/>
            <person name="Bharti A.K."/>
            <person name="Crow J.A."/>
            <person name="Grimwood J."/>
            <person name="Kramer R."/>
            <person name="Lindquist E."/>
            <person name="Lucas S."/>
            <person name="Salamov A."/>
            <person name="McFadden G.I."/>
            <person name="Lane C.E."/>
            <person name="Keeling P.J."/>
            <person name="Gray M.W."/>
            <person name="Grigoriev I.V."/>
            <person name="Archibald J.M."/>
        </authorList>
    </citation>
    <scope>NUCLEOTIDE SEQUENCE</scope>
    <source>
        <strain evidence="2">CCMP2712</strain>
    </source>
</reference>
<dbReference type="GeneID" id="17293858"/>
<evidence type="ECO:0000313" key="2">
    <source>
        <dbReference type="EMBL" id="EKX37104.1"/>
    </source>
</evidence>
<evidence type="ECO:0000256" key="1">
    <source>
        <dbReference type="PROSITE-ProRule" id="PRU00182"/>
    </source>
</evidence>
<sequence>QRGGSEVIAEEERAIMESSSAARKRTLSLTPCLLSFLFTVSSHCHVRTSSDLAFTSPWLRTSPSSPAPFRASTCSSLRTERQIFRLQMSKKRGKKMQKVRIDDLLVERGLALHTKEAMALVLKKLVVVEEGKIPVDSVSTLIPSDANVRVKGRHVPVEERANMEQEAGFVLGEEMEGLVVAHHGSRVLVQVEEQSKELLTKLEEPAAHINTHDVRSLRYSCALNPSLKEIGVVTGDRVVFAPALGGDMTTSERSFARGVVSKRLERTTVLDRPSKSISELNVNDLQVLVPGYFLA</sequence>
<protein>
    <submittedName>
        <fullName evidence="2">Uncharacterized protein</fullName>
    </submittedName>
</protein>
<dbReference type="EMBL" id="JH993063">
    <property type="protein sequence ID" value="EKX37104.1"/>
    <property type="molecule type" value="Genomic_DNA"/>
</dbReference>
<dbReference type="InterPro" id="IPR012340">
    <property type="entry name" value="NA-bd_OB-fold"/>
</dbReference>
<gene>
    <name evidence="2" type="ORF">GUITHDRAFT_155036</name>
</gene>
<dbReference type="Gene3D" id="2.40.50.140">
    <property type="entry name" value="Nucleic acid-binding proteins"/>
    <property type="match status" value="1"/>
</dbReference>
<dbReference type="Gene3D" id="3.10.290.10">
    <property type="entry name" value="RNA-binding S4 domain"/>
    <property type="match status" value="1"/>
</dbReference>
<keyword evidence="1" id="KW-0694">RNA-binding</keyword>
<organism evidence="2">
    <name type="scientific">Guillardia theta (strain CCMP2712)</name>
    <name type="common">Cryptophyte</name>
    <dbReference type="NCBI Taxonomy" id="905079"/>
    <lineage>
        <taxon>Eukaryota</taxon>
        <taxon>Cryptophyceae</taxon>
        <taxon>Pyrenomonadales</taxon>
        <taxon>Geminigeraceae</taxon>
        <taxon>Guillardia</taxon>
    </lineage>
</organism>
<dbReference type="PROSITE" id="PS50889">
    <property type="entry name" value="S4"/>
    <property type="match status" value="1"/>
</dbReference>
<dbReference type="GO" id="GO:0003723">
    <property type="term" value="F:RNA binding"/>
    <property type="evidence" value="ECO:0007669"/>
    <property type="project" value="UniProtKB-KW"/>
</dbReference>
<dbReference type="KEGG" id="gtt:GUITHDRAFT_155036"/>
<dbReference type="InterPro" id="IPR036986">
    <property type="entry name" value="S4_RNA-bd_sf"/>
</dbReference>
<name>L1IMI3_GUITC</name>
<dbReference type="RefSeq" id="XP_005824084.1">
    <property type="nucleotide sequence ID" value="XM_005824027.1"/>
</dbReference>
<feature type="non-terminal residue" evidence="2">
    <location>
        <position position="295"/>
    </location>
</feature>
<dbReference type="AlphaFoldDB" id="L1IMI3"/>
<proteinExistence type="predicted"/>
<dbReference type="HOGENOM" id="CLU_945245_0_0_1"/>